<dbReference type="NCBIfam" id="TIGR04183">
    <property type="entry name" value="Por_Secre_tail"/>
    <property type="match status" value="1"/>
</dbReference>
<feature type="domain" description="Secretion system C-terminal sorting" evidence="2">
    <location>
        <begin position="954"/>
        <end position="1023"/>
    </location>
</feature>
<organism evidence="3 4">
    <name type="scientific">Hymenobacter koreensis</name>
    <dbReference type="NCBI Taxonomy" id="1084523"/>
    <lineage>
        <taxon>Bacteria</taxon>
        <taxon>Pseudomonadati</taxon>
        <taxon>Bacteroidota</taxon>
        <taxon>Cytophagia</taxon>
        <taxon>Cytophagales</taxon>
        <taxon>Hymenobacteraceae</taxon>
        <taxon>Hymenobacter</taxon>
    </lineage>
</organism>
<evidence type="ECO:0000313" key="3">
    <source>
        <dbReference type="EMBL" id="GAA4384172.1"/>
    </source>
</evidence>
<dbReference type="InterPro" id="IPR026444">
    <property type="entry name" value="Secre_tail"/>
</dbReference>
<proteinExistence type="predicted"/>
<evidence type="ECO:0000313" key="4">
    <source>
        <dbReference type="Proteomes" id="UP001500454"/>
    </source>
</evidence>
<keyword evidence="4" id="KW-1185">Reference proteome</keyword>
<comment type="caution">
    <text evidence="3">The sequence shown here is derived from an EMBL/GenBank/DDBJ whole genome shotgun (WGS) entry which is preliminary data.</text>
</comment>
<dbReference type="Pfam" id="PF18962">
    <property type="entry name" value="Por_Secre_tail"/>
    <property type="match status" value="1"/>
</dbReference>
<protein>
    <recommendedName>
        <fullName evidence="2">Secretion system C-terminal sorting domain-containing protein</fullName>
    </recommendedName>
</protein>
<reference evidence="4" key="1">
    <citation type="journal article" date="2019" name="Int. J. Syst. Evol. Microbiol.">
        <title>The Global Catalogue of Microorganisms (GCM) 10K type strain sequencing project: providing services to taxonomists for standard genome sequencing and annotation.</title>
        <authorList>
            <consortium name="The Broad Institute Genomics Platform"/>
            <consortium name="The Broad Institute Genome Sequencing Center for Infectious Disease"/>
            <person name="Wu L."/>
            <person name="Ma J."/>
        </authorList>
    </citation>
    <scope>NUCLEOTIDE SEQUENCE [LARGE SCALE GENOMIC DNA]</scope>
    <source>
        <strain evidence="4">JCM 17924</strain>
    </source>
</reference>
<sequence>MLPFAGIAQQAVITLTPNQAGDPQDFGSITVGQVSAPKTYTLSGSNLNRSVNVFIPEGFQGSLNATTGYTDNTGAIITVPRTSGQTLANTTIYLRFAPSAATGYDDFLTAGYNPPPVNSNAIRVVGTGLQAPPEIFVNPTAVAFQPQVVNTQSAPQSVTVTSNSLTGPIDVVAPAGFLVSYNGSPYASTVSLPSSGGILNVVFQPSQVGNFVSNIILNSANAQSKSIAVSGQGQSVPASLTVTYSPNPLAFPATQEGTASQPLSFTVNAAGLGSNPVVITAPSDYQVRVGTGAFSSTATIAPVSGAVNNVTVDVRFTPTTTGNRSQTITVAAANAPTQVVNVTGQGTQAPQGATLNVTPTTLDFGDVTQSGSANILTLTVSGTRLGTNPITLTPSNPNIQIRNASAGGAFSSSALLLPSSVGTVSPTTIEVRLVAPIAGGAFNQNILVTSPGADAVTVLITATSNGNVSDISITNPNNNTFTFATRPTTVSAAQTFLISGTNLLQDITVFPTGPSGFYFEVSKDGITYSKSITFGRDNQGNVLQAPVYVRFVPGNDAVTVNALIRATSSPAPDRDVSVTGISEPTVRLVQPLGFFGDAVVKNTKSAAKSVRLEAFLLTGPLNLSFPDDNEDPQRNPDRTPQFEFSTDGGATYVKSDTLLNNVEGNRVINLLVRYAPTRVGASTQSLTFQNAALYSNAPFTLPSGNGTASGFAIAEVPGAQSTAIIVRAPGSTVATITFDLDNPPAGQSYGQNRLVIATTTYSQLPVRLFPQIKQNFTPGITVGGNYQFGSGSAIETSSNTYVVFSGAANSFTVGNLDPNVRYYFYAFEFNDDGLLNAENYKVPNNQPQVPLPVELVSFTAKARNGRVVLDWVTAQEKNNQGFEVLRSRDGRNFSKIGFVEGRGTTSARTAYNYVDNAPLNGTSFYRLKQLDTDGNFSLSPVQAVVVGDAAEMALFPNPVVDVLNITLGDAAADARVTVSDLLGRTVLSQPLPANGQVDLRTLKPGTYLVNVVNGKQRLSRKVVKQ</sequence>
<gene>
    <name evidence="3" type="ORF">GCM10023186_26100</name>
</gene>
<accession>A0ABP8J335</accession>
<feature type="region of interest" description="Disordered" evidence="1">
    <location>
        <begin position="623"/>
        <end position="646"/>
    </location>
</feature>
<evidence type="ECO:0000259" key="2">
    <source>
        <dbReference type="Pfam" id="PF18962"/>
    </source>
</evidence>
<dbReference type="InterPro" id="IPR013783">
    <property type="entry name" value="Ig-like_fold"/>
</dbReference>
<dbReference type="Proteomes" id="UP001500454">
    <property type="component" value="Unassembled WGS sequence"/>
</dbReference>
<name>A0ABP8J335_9BACT</name>
<evidence type="ECO:0000256" key="1">
    <source>
        <dbReference type="SAM" id="MobiDB-lite"/>
    </source>
</evidence>
<dbReference type="EMBL" id="BAABHA010000008">
    <property type="protein sequence ID" value="GAA4384172.1"/>
    <property type="molecule type" value="Genomic_DNA"/>
</dbReference>
<dbReference type="Gene3D" id="2.60.40.10">
    <property type="entry name" value="Immunoglobulins"/>
    <property type="match status" value="2"/>
</dbReference>